<evidence type="ECO:0000256" key="1">
    <source>
        <dbReference type="SAM" id="MobiDB-lite"/>
    </source>
</evidence>
<accession>A0A9K3CNU9</accession>
<protein>
    <recommendedName>
        <fullName evidence="2">Dynein heavy chain linker domain-containing protein</fullName>
    </recommendedName>
</protein>
<feature type="region of interest" description="Disordered" evidence="1">
    <location>
        <begin position="220"/>
        <end position="380"/>
    </location>
</feature>
<organism evidence="3 4">
    <name type="scientific">Kipferlia bialata</name>
    <dbReference type="NCBI Taxonomy" id="797122"/>
    <lineage>
        <taxon>Eukaryota</taxon>
        <taxon>Metamonada</taxon>
        <taxon>Carpediemonas-like organisms</taxon>
        <taxon>Kipferlia</taxon>
    </lineage>
</organism>
<feature type="compositionally biased region" description="Polar residues" evidence="1">
    <location>
        <begin position="338"/>
        <end position="348"/>
    </location>
</feature>
<evidence type="ECO:0000259" key="2">
    <source>
        <dbReference type="Pfam" id="PF08393"/>
    </source>
</evidence>
<feature type="compositionally biased region" description="Acidic residues" evidence="1">
    <location>
        <begin position="327"/>
        <end position="336"/>
    </location>
</feature>
<keyword evidence="4" id="KW-1185">Reference proteome</keyword>
<feature type="compositionally biased region" description="Low complexity" evidence="1">
    <location>
        <begin position="276"/>
        <end position="292"/>
    </location>
</feature>
<feature type="region of interest" description="Disordered" evidence="1">
    <location>
        <begin position="1872"/>
        <end position="1922"/>
    </location>
</feature>
<feature type="region of interest" description="Disordered" evidence="1">
    <location>
        <begin position="66"/>
        <end position="87"/>
    </location>
</feature>
<feature type="compositionally biased region" description="Acidic residues" evidence="1">
    <location>
        <begin position="2499"/>
        <end position="2513"/>
    </location>
</feature>
<dbReference type="InterPro" id="IPR013602">
    <property type="entry name" value="Dynein_heavy_linker"/>
</dbReference>
<gene>
    <name evidence="3" type="ORF">KIPB_001358</name>
</gene>
<dbReference type="EMBL" id="BDIP01000191">
    <property type="protein sequence ID" value="GIQ80544.1"/>
    <property type="molecule type" value="Genomic_DNA"/>
</dbReference>
<feature type="compositionally biased region" description="Basic and acidic residues" evidence="1">
    <location>
        <begin position="1876"/>
        <end position="1885"/>
    </location>
</feature>
<dbReference type="Proteomes" id="UP000265618">
    <property type="component" value="Unassembled WGS sequence"/>
</dbReference>
<proteinExistence type="predicted"/>
<feature type="compositionally biased region" description="Basic and acidic residues" evidence="1">
    <location>
        <begin position="366"/>
        <end position="377"/>
    </location>
</feature>
<comment type="caution">
    <text evidence="3">The sequence shown here is derived from an EMBL/GenBank/DDBJ whole genome shotgun (WGS) entry which is preliminary data.</text>
</comment>
<sequence length="2832" mass="310230">MPSTRALIGARRLDLQTPHQERERLDRLCDRHRRRPRLNRSHSSMGDLSPFHKAASLFADTAKDAAPAPTYASSGTQMTPLPRARSQSVLGRGVEGEGEGRGTCHTQCLPDPLSIPPHPTALDDHDLQGVSVAVEGEVLQQRRKGRMVVRAVRGEQGVSVSHVGDLPLSVTAASREWKIRSASITKRWPKHSVKPQQSAKPVLAEISEVAEVKQVLPTLPEAPAESEMKGRVLTRGNTPSGVAISGKAPPRFPLGRKKSEPAASDPQRSLPTRVNTPSSVLRPSTSPSSSKGTIGGADGDRAYREEDGGVLLGELGSSVSEEKGQDDSENGDESDSETPSVSLPSTVTAPPGPHEEDTTAPIHPALSDEHMPLHEDGAGDGSPVVDVTSLAIKSIGLGLSFIHRLRRKSMGQLGRLSLSTAVGLNRVPSSLDEAVSGSVHDSPLFTPQIGSVVPKVREMPSKLSVMSLGPEHWVGGILPIGMQVQGYARLPEFTDLREWVEVTVVKIDRETGRLEVRLVDPVTRVSTAHRLGSAKLRVPCGAQVESDSVDSYRSIHVSQFLTKGSLSIQHRVSREGHISNINTVSLDQLPSLDAVPCVDRCQEEAGGTCPIGLQHTIHALHGGDLFETERVGDNSGSPPLSRSLMGDHFPQSHGRPSLVQQAKDAAETAWRHARQAGIARLSNISTSSLPADTETLTDIMFESVGTSKLQRSFPLSKSVWHTGDACKYRIGREAFQQRAAFLEDNLMYLDPASWGHMYRFKAITNTRIHYLGVDGDEGDYDGIPDTILSDREHCTFQEYAEHNKQIAEALRALLDDAVRNHIHRITGDASWADLDSTLETEIAQFKKSQLHSILKGARRPAGTVLTIEVDVECIRNKAFNCMKERRERLIQLLDFMVLSMLHSASEDFALSWLDGHASLESQYLTKPIWRAGLKHNLMDVTQPCGHWEPRQPRELLFWPHLPGSSLVQASRGAVIRLPLEVVPDECAAGYTAKKTPCFLDADSSHFSMYVEILSTWERTRSVTSFTPPTVPYLSNGISLADVVDPMKFKMSQAQSLGHQMGVFIGVSRRFAQRLILGDEKLKALTGYSTFDAMIEGISPASVGSDEVFMPPMGLGSLGITPVDTSLEGSQVSADSLTPEEADPRLALSPLNTALIEGEWAVVAEYTEFVAKIPPRAFYLNAVSHADAVLVVLKEYLEGSRVSLRERHSKILITAIQATLHCIREVWKESRRAVVLPEDYDRMVDLLQKVNGAAARWVAASVALNTFADAMLTHGTFIPLECHIAMIRIKRFSMAIPMLNDISQTVSDTCKSLLGLSTSTQAQLADPDYSDSFSFLSVPFVFPPTRMLHDMVMGFEPYFSRPLAESRTDFAKTLASDTQEVWAETEVNEFLAASGLIIAFASITGFPALPDLDQYPSVTEIRRRVTVDGEEAKVPIELYQRPAERGEIDLERVLQETIQLIERGRAGIRQIKLWADLSQVQGIVLSPSMQSLDGDVFLLHNCMGLIRRARSGEEMLQSSPVDELDIESINDLMQDIERCLQFMRISFDNKAGVHNMTFATELEAVRDRMQPGVELMRLVTVPSLMHRHLDILESSSSLPVLQMASISIHDLIDRGALDKLEEIQAIVQLAEDEARVERNLDMISKVMESWKATVDTSPGINGGFSLPPHFETSIRSMALYVQRDVASKYCTPITQRARQLEANILWVKLNGSLLMYTQDYLLMADKLMSRNKDFAQKYNHVCHKWWQFRRSVDRVARTRLLSVLLDTSLGDLLSSMLSGLVPFVKTLQQKTMCWILHTSNHMAPTVPAISNGILKHIHCMPNMLGYAMHPTVLPICHPIVKATSLPGEMIVLGPHMLFGIDSFLVRPVTGSKSQHLASDKDGAREADTEDGDALRSVSAQSSRRPPLPPSGPMDPTKADAPDEDQQWEVTAVVSGVLYGGPVKERTEILRLTTPVSMPQMVGAFPHHLREPIEAAVLRDMRIGLKLLDNRDMAAFGQLCYQVRYMAVNYWVHMRLREGIMSHDAILGLSAAVLDLKELAGLLVAGNPDAEGLANVHLQTLVLKWIDEAVPQTQDTVTSNINLPVLSAPCITRHQFAAEGQFTVSASGVELKHHSLDWLGGPTAYEIPEPGSDVGPTCSFSLKTVVTLLARGVTCALCTNRTESVHTVIGPLTEIGRLTGQTVKILAATSYPTPSGLAHQVGNLLLDGFLVVLTGLESSTPEFKSIVHSLATSLYNGGEFAYTSPSNIHGVIPPYLSCPNCHFGCTRNPLGSNQQHPDEHTLGSLVLHLAVLNPGAFRMDSSQFPGDPIRYTDARPPSKKMKYHPSSATRPCLALITMLRRQGIQILPGDLEVALRLGSHDDTHASAVYKYLSVQTETNQLDGLRSIVHSAFGIDTMPAVEWGPPEECLTGEGVYAAEWLVGMGEKHKTLAVQTRHPLSLVHSLRDTVSSTGGEVIYLSHPVLLGREQGKLGVGVPETAAYLEMMKTQGGEAGVSPSSTDTDPDSEELSETETDVDGFGPSRLAAEPAQDASVIYLVVNMTFDPEGKETGTKALQQSLTATRSMCDSRRVVVIYLGAQRMQHNALFGPTLHFRESMIRQSHWYRKAIEQLTGIVPSTTASDPSQFFLGTIAKFCEMFHYLGDRTVLESEGSMILALVIWLMSERGYAEILPIEGEVDSSPDEDGNMRFNIASPEVIDPYVFGLANVGSGVSIQLDPEFLEESGDTGVGRLVSLFVCAFCVTYNAFTILSAVQDEFSRDMFIDAVSMTTSESALEQLKTVHPEFAALPEAGLESILGSVSPERFQCVGYDPETLSLTIAPLRDPIDMNDWSAAVT</sequence>
<feature type="domain" description="Dynein heavy chain linker" evidence="2">
    <location>
        <begin position="1494"/>
        <end position="1729"/>
    </location>
</feature>
<evidence type="ECO:0000313" key="3">
    <source>
        <dbReference type="EMBL" id="GIQ80544.1"/>
    </source>
</evidence>
<feature type="region of interest" description="Disordered" evidence="1">
    <location>
        <begin position="2486"/>
        <end position="2519"/>
    </location>
</feature>
<feature type="compositionally biased region" description="Polar residues" evidence="1">
    <location>
        <begin position="266"/>
        <end position="275"/>
    </location>
</feature>
<feature type="compositionally biased region" description="Basic and acidic residues" evidence="1">
    <location>
        <begin position="298"/>
        <end position="307"/>
    </location>
</feature>
<dbReference type="Pfam" id="PF08393">
    <property type="entry name" value="DHC_N2"/>
    <property type="match status" value="1"/>
</dbReference>
<name>A0A9K3CNU9_9EUKA</name>
<reference evidence="3 4" key="1">
    <citation type="journal article" date="2018" name="PLoS ONE">
        <title>The draft genome of Kipferlia bialata reveals reductive genome evolution in fornicate parasites.</title>
        <authorList>
            <person name="Tanifuji G."/>
            <person name="Takabayashi S."/>
            <person name="Kume K."/>
            <person name="Takagi M."/>
            <person name="Nakayama T."/>
            <person name="Kamikawa R."/>
            <person name="Inagaki Y."/>
            <person name="Hashimoto T."/>
        </authorList>
    </citation>
    <scope>NUCLEOTIDE SEQUENCE [LARGE SCALE GENOMIC DNA]</scope>
    <source>
        <strain evidence="3">NY0173</strain>
    </source>
</reference>
<evidence type="ECO:0000313" key="4">
    <source>
        <dbReference type="Proteomes" id="UP000265618"/>
    </source>
</evidence>
<feature type="compositionally biased region" description="Polar residues" evidence="1">
    <location>
        <begin position="73"/>
        <end position="87"/>
    </location>
</feature>